<evidence type="ECO:0000259" key="3">
    <source>
        <dbReference type="PROSITE" id="PS50921"/>
    </source>
</evidence>
<dbReference type="PIRSF" id="PIRSF036382">
    <property type="entry name" value="RR_antiterm"/>
    <property type="match status" value="1"/>
</dbReference>
<gene>
    <name evidence="4" type="primary">amiR</name>
    <name evidence="4" type="ORF">OA238_c47420</name>
</gene>
<feature type="domain" description="Response regulatory" evidence="2">
    <location>
        <begin position="1"/>
        <end position="107"/>
    </location>
</feature>
<dbReference type="KEGG" id="oar:OA238_c47420"/>
<dbReference type="InterPro" id="IPR011006">
    <property type="entry name" value="CheY-like_superfamily"/>
</dbReference>
<evidence type="ECO:0000256" key="1">
    <source>
        <dbReference type="PROSITE-ProRule" id="PRU00169"/>
    </source>
</evidence>
<dbReference type="SUPFAM" id="SSF52172">
    <property type="entry name" value="CheY-like"/>
    <property type="match status" value="1"/>
</dbReference>
<dbReference type="Pfam" id="PF21332">
    <property type="entry name" value="AmiR_N"/>
    <property type="match status" value="1"/>
</dbReference>
<evidence type="ECO:0000313" key="4">
    <source>
        <dbReference type="EMBL" id="AGI74581.1"/>
    </source>
</evidence>
<feature type="modified residue" description="4-aspartylphosphate" evidence="1">
    <location>
        <position position="43"/>
    </location>
</feature>
<dbReference type="SMART" id="SM01012">
    <property type="entry name" value="ANTAR"/>
    <property type="match status" value="1"/>
</dbReference>
<dbReference type="Pfam" id="PF03861">
    <property type="entry name" value="ANTAR"/>
    <property type="match status" value="1"/>
</dbReference>
<dbReference type="Proteomes" id="UP000004688">
    <property type="component" value="Chromosome"/>
</dbReference>
<dbReference type="InterPro" id="IPR036388">
    <property type="entry name" value="WH-like_DNA-bd_sf"/>
</dbReference>
<dbReference type="STRING" id="391616.OA238_c47420"/>
<dbReference type="AlphaFoldDB" id="M9RVP9"/>
<name>M9RVP9_9RHOB</name>
<dbReference type="HOGENOM" id="CLU_108803_1_0_5"/>
<dbReference type="GO" id="GO:0003723">
    <property type="term" value="F:RNA binding"/>
    <property type="evidence" value="ECO:0007669"/>
    <property type="project" value="InterPro"/>
</dbReference>
<dbReference type="InterPro" id="IPR001789">
    <property type="entry name" value="Sig_transdc_resp-reg_receiver"/>
</dbReference>
<dbReference type="Gene3D" id="1.10.10.10">
    <property type="entry name" value="Winged helix-like DNA-binding domain superfamily/Winged helix DNA-binding domain"/>
    <property type="match status" value="1"/>
</dbReference>
<evidence type="ECO:0000313" key="5">
    <source>
        <dbReference type="Proteomes" id="UP000004688"/>
    </source>
</evidence>
<evidence type="ECO:0000259" key="2">
    <source>
        <dbReference type="PROSITE" id="PS50110"/>
    </source>
</evidence>
<dbReference type="InterPro" id="IPR049021">
    <property type="entry name" value="AmiR_N"/>
</dbReference>
<sequence length="186" mass="20677">MMHPKGKHAEELLQQIHRIGCPFEAIWPIPSSLPRGIDVLFVDIDETSPLEIKPLLSKSKDDLPAIIAMIAYENPSVLDGLFEIGAHAVITKPVRAAGVMSSILMARRYWSETRKAEKDINKLKSKLENVQKVNDAKSILMRHRGLSDKEAYAIIRKQAMAKRATTLEIAQSIINADGILSELGND</sequence>
<keyword evidence="5" id="KW-1185">Reference proteome</keyword>
<protein>
    <submittedName>
        <fullName evidence="4">Aliphatic amidase regulator</fullName>
    </submittedName>
</protein>
<dbReference type="PROSITE" id="PS50110">
    <property type="entry name" value="RESPONSE_REGULATORY"/>
    <property type="match status" value="1"/>
</dbReference>
<dbReference type="InterPro" id="IPR008327">
    <property type="entry name" value="Sig_transdc_resp-reg_antiterm"/>
</dbReference>
<dbReference type="PROSITE" id="PS50921">
    <property type="entry name" value="ANTAR"/>
    <property type="match status" value="1"/>
</dbReference>
<keyword evidence="1" id="KW-0597">Phosphoprotein</keyword>
<dbReference type="EMBL" id="CP003742">
    <property type="protein sequence ID" value="AGI74581.1"/>
    <property type="molecule type" value="Genomic_DNA"/>
</dbReference>
<dbReference type="InterPro" id="IPR005561">
    <property type="entry name" value="ANTAR"/>
</dbReference>
<dbReference type="Gene3D" id="3.40.50.2300">
    <property type="match status" value="1"/>
</dbReference>
<proteinExistence type="predicted"/>
<organism evidence="4 5">
    <name type="scientific">Octadecabacter arcticus 238</name>
    <dbReference type="NCBI Taxonomy" id="391616"/>
    <lineage>
        <taxon>Bacteria</taxon>
        <taxon>Pseudomonadati</taxon>
        <taxon>Pseudomonadota</taxon>
        <taxon>Alphaproteobacteria</taxon>
        <taxon>Rhodobacterales</taxon>
        <taxon>Roseobacteraceae</taxon>
        <taxon>Octadecabacter</taxon>
    </lineage>
</organism>
<accession>M9RVP9</accession>
<dbReference type="GO" id="GO:0000160">
    <property type="term" value="P:phosphorelay signal transduction system"/>
    <property type="evidence" value="ECO:0007669"/>
    <property type="project" value="InterPro"/>
</dbReference>
<feature type="domain" description="ANTAR" evidence="3">
    <location>
        <begin position="113"/>
        <end position="174"/>
    </location>
</feature>
<reference evidence="4 5" key="1">
    <citation type="journal article" date="2013" name="PLoS ONE">
        <title>Poles Apart: Arctic and Antarctic Octadecabacter strains Share High Genome Plasticity and a New Type of Xanthorhodopsin.</title>
        <authorList>
            <person name="Vollmers J."/>
            <person name="Voget S."/>
            <person name="Dietrich S."/>
            <person name="Gollnow K."/>
            <person name="Smits M."/>
            <person name="Meyer K."/>
            <person name="Brinkhoff T."/>
            <person name="Simon M."/>
            <person name="Daniel R."/>
        </authorList>
    </citation>
    <scope>NUCLEOTIDE SEQUENCE [LARGE SCALE GENOMIC DNA]</scope>
    <source>
        <strain evidence="4 5">238</strain>
    </source>
</reference>
<dbReference type="eggNOG" id="COG3707">
    <property type="taxonomic scope" value="Bacteria"/>
</dbReference>